<evidence type="ECO:0000256" key="7">
    <source>
        <dbReference type="PIRNR" id="PIRNR036421"/>
    </source>
</evidence>
<evidence type="ECO:0000256" key="1">
    <source>
        <dbReference type="ARBA" id="ARBA00004496"/>
    </source>
</evidence>
<protein>
    <recommendedName>
        <fullName evidence="7">Tricorn protease homolog</fullName>
        <ecNumber evidence="7">3.4.21.-</ecNumber>
    </recommendedName>
</protein>
<dbReference type="Pfam" id="PF14684">
    <property type="entry name" value="Tricorn_C1"/>
    <property type="match status" value="1"/>
</dbReference>
<dbReference type="SUPFAM" id="SSF50156">
    <property type="entry name" value="PDZ domain-like"/>
    <property type="match status" value="1"/>
</dbReference>
<dbReference type="Gene3D" id="2.30.42.10">
    <property type="match status" value="1"/>
</dbReference>
<feature type="active site" description="Charge relay system" evidence="8">
    <location>
        <position position="764"/>
    </location>
</feature>
<dbReference type="SUPFAM" id="SSF52096">
    <property type="entry name" value="ClpP/crotonase"/>
    <property type="match status" value="1"/>
</dbReference>
<dbReference type="InterPro" id="IPR036034">
    <property type="entry name" value="PDZ_sf"/>
</dbReference>
<dbReference type="SUPFAM" id="SSF69304">
    <property type="entry name" value="Tricorn protease N-terminal domain"/>
    <property type="match status" value="1"/>
</dbReference>
<dbReference type="Gene3D" id="2.120.10.30">
    <property type="entry name" value="TolB, C-terminal domain"/>
    <property type="match status" value="1"/>
</dbReference>
<dbReference type="InterPro" id="IPR001478">
    <property type="entry name" value="PDZ"/>
</dbReference>
<keyword evidence="3 7" id="KW-0963">Cytoplasm</keyword>
<evidence type="ECO:0000256" key="5">
    <source>
        <dbReference type="ARBA" id="ARBA00022801"/>
    </source>
</evidence>
<evidence type="ECO:0000256" key="2">
    <source>
        <dbReference type="ARBA" id="ARBA00008524"/>
    </source>
</evidence>
<dbReference type="Proteomes" id="UP001155280">
    <property type="component" value="Unassembled WGS sequence"/>
</dbReference>
<reference evidence="11" key="1">
    <citation type="submission" date="2022-07" db="EMBL/GenBank/DDBJ databases">
        <title>Gramela sediminis sp. nov., isolated from deep-sea sediment of the Indian Ocean.</title>
        <authorList>
            <person name="Shi H."/>
        </authorList>
    </citation>
    <scope>NUCLEOTIDE SEQUENCE</scope>
    <source>
        <strain evidence="11">GC03-9</strain>
    </source>
</reference>
<keyword evidence="6 7" id="KW-0720">Serine protease</keyword>
<keyword evidence="5 7" id="KW-0378">Hydrolase</keyword>
<dbReference type="RefSeq" id="WP_241550592.1">
    <property type="nucleotide sequence ID" value="NZ_JANCNS010000001.1"/>
</dbReference>
<sequence length="1075" mass="122406">MKIKISFLFLLGVIFSGLSQEKPNWIRYQSISPDAEKIVFTYKGNLYTVPVSGGDAKQITFHDAHDYMPVWSKDGKKIAFASNRYGNFDIFVMNANGGEATRLTYHSNDEEPYTFSADDQNVIFGAVRQDKASHRQYPTSSQPELYSVPVQTGRVGQVFTIPAEKVQVSKDGKKMIYHDKKGYENEWRKHHVSSITRDIWIYDKTDGSHKKLTEFAGEDRQPVFSENENSIFYLSEEDGNFNVFKLDLENPAQTEQLTSFKKHPVRFLSQAKDVLSFGYDGELYTMKTGEAPKKVAVSITTQTTSNTEKYIKINGGVDEMAISPNGKEIAFIARGEVFVTSVDGALTKRITNTPAQERFVSFTPDGKSVAYARESEGKWTIFKTEKQREEEPLFFASTLLDETKVLEEDTDVYLPEFSPDSTKMAYISDRRELKVRDLESGKTVQLLNADDLFHMRDGDKYFQWSPDSKWLLVSWGKLLSNQEILLLAADGSKRVNLTESGYQDFSPKWANNKQMLWFSNRNGLKSYATSGRTEVDVYSMFFTTEAWDEFQLNEEEFKLAKQIEEMNKPDSTELAKSSKKKKKQPVEDSTKVSFDWDGLKERKARLTIHSGYMADAVLSKDGEKLYYLAQFEDKMNLWETNLRNKETKMLVKLNTSGGSLKWDNKKENLYLLSEGNISKIDLTKGSSEKIKISGDMTYDELAERENMLEHVYIRTKNAFYEPTYHGTAWDSLYQHYKKYLPSIGNSYEFTEMLSEMLGELNVSHSGARYSEDNPNGDETASLGIFMDYSYDGDGIRIEEVLKGGPLDKSKFNVKPGTIITRIEGIELTRDHDIAKFLNRKNNQFVLLEMRLPDSKEVKQITVKPISLEEEGALLYKRFVRINEEEVEKKSDGKLGYVHIPGMSDEPYRSIYEDMMGKYYDKEAVIVDTRFNGGGDLVADLASFFTGTPFITYATSRKVVGGEPTSRWTKPTVSLYNESMYSDGHCYASAYENLDIGTTIGMPVPGTCSFAGWEGLPNGTRWGMVPVSAKDMNGEWMENNQTTPDIIVKNAPERISEGQDQQLEKAIEVLLDQVEQ</sequence>
<dbReference type="GO" id="GO:0008236">
    <property type="term" value="F:serine-type peptidase activity"/>
    <property type="evidence" value="ECO:0007669"/>
    <property type="project" value="UniProtKB-UniRule"/>
</dbReference>
<evidence type="ECO:0000256" key="4">
    <source>
        <dbReference type="ARBA" id="ARBA00022670"/>
    </source>
</evidence>
<dbReference type="InterPro" id="IPR005151">
    <property type="entry name" value="Tail-specific_protease"/>
</dbReference>
<evidence type="ECO:0000256" key="3">
    <source>
        <dbReference type="ARBA" id="ARBA00022490"/>
    </source>
</evidence>
<evidence type="ECO:0000256" key="8">
    <source>
        <dbReference type="PIRSR" id="PIRSR036421-1"/>
    </source>
</evidence>
<dbReference type="PANTHER" id="PTHR43253:SF1">
    <property type="entry name" value="TRICORN PROTEASE HOMOLOG 2-RELATED"/>
    <property type="match status" value="1"/>
</dbReference>
<dbReference type="GO" id="GO:0006508">
    <property type="term" value="P:proteolysis"/>
    <property type="evidence" value="ECO:0007669"/>
    <property type="project" value="UniProtKB-UniRule"/>
</dbReference>
<dbReference type="Pfam" id="PF26549">
    <property type="entry name" value="Tricorn_N"/>
    <property type="match status" value="1"/>
</dbReference>
<dbReference type="EMBL" id="JANCNS010000001">
    <property type="protein sequence ID" value="MCP9198585.1"/>
    <property type="molecule type" value="Genomic_DNA"/>
</dbReference>
<dbReference type="Pfam" id="PF03572">
    <property type="entry name" value="Peptidase_S41"/>
    <property type="match status" value="1"/>
</dbReference>
<dbReference type="PANTHER" id="PTHR43253">
    <property type="entry name" value="TRICORN PROTEASE HOMOLOG 2-RELATED"/>
    <property type="match status" value="1"/>
</dbReference>
<comment type="subcellular location">
    <subcellularLocation>
        <location evidence="1 7">Cytoplasm</location>
    </subcellularLocation>
</comment>
<accession>A0A9X2KVD9</accession>
<feature type="active site" description="Nucleophile" evidence="8">
    <location>
        <position position="981"/>
    </location>
</feature>
<evidence type="ECO:0000256" key="9">
    <source>
        <dbReference type="PIRSR" id="PIRSR036421-3"/>
    </source>
</evidence>
<evidence type="ECO:0000259" key="10">
    <source>
        <dbReference type="PROSITE" id="PS50106"/>
    </source>
</evidence>
<dbReference type="Gene3D" id="3.30.750.44">
    <property type="match status" value="1"/>
</dbReference>
<dbReference type="SUPFAM" id="SSF82171">
    <property type="entry name" value="DPP6 N-terminal domain-like"/>
    <property type="match status" value="2"/>
</dbReference>
<keyword evidence="4 7" id="KW-0645">Protease</keyword>
<comment type="function">
    <text evidence="7">Degrades oligopeptides.</text>
</comment>
<dbReference type="InterPro" id="IPR012393">
    <property type="entry name" value="Tricorn_protease"/>
</dbReference>
<evidence type="ECO:0000256" key="6">
    <source>
        <dbReference type="ARBA" id="ARBA00022825"/>
    </source>
</evidence>
<dbReference type="InterPro" id="IPR028204">
    <property type="entry name" value="Tricorn_C1"/>
</dbReference>
<dbReference type="InterPro" id="IPR011042">
    <property type="entry name" value="6-blade_b-propeller_TolB-like"/>
</dbReference>
<dbReference type="PIRSF" id="PIRSF036421">
    <property type="entry name" value="Tricorn_protease"/>
    <property type="match status" value="1"/>
</dbReference>
<dbReference type="EC" id="3.4.21.-" evidence="7"/>
<dbReference type="PROSITE" id="PS50106">
    <property type="entry name" value="PDZ"/>
    <property type="match status" value="1"/>
</dbReference>
<comment type="similarity">
    <text evidence="2 7">Belongs to the peptidase S41B family.</text>
</comment>
<dbReference type="InterPro" id="IPR029045">
    <property type="entry name" value="ClpP/crotonase-like_dom_sf"/>
</dbReference>
<gene>
    <name evidence="11" type="ORF">MKO06_01615</name>
</gene>
<feature type="active site" description="Charge relay system" evidence="8">
    <location>
        <position position="1037"/>
    </location>
</feature>
<dbReference type="Gene3D" id="2.120.10.60">
    <property type="entry name" value="Tricorn protease N-terminal domain"/>
    <property type="match status" value="2"/>
</dbReference>
<name>A0A9X2KVD9_9FLAO</name>
<dbReference type="GO" id="GO:0005737">
    <property type="term" value="C:cytoplasm"/>
    <property type="evidence" value="ECO:0007669"/>
    <property type="project" value="UniProtKB-SubCell"/>
</dbReference>
<proteinExistence type="inferred from homology"/>
<dbReference type="AlphaFoldDB" id="A0A9X2KVD9"/>
<evidence type="ECO:0000313" key="11">
    <source>
        <dbReference type="EMBL" id="MCP9198585.1"/>
    </source>
</evidence>
<keyword evidence="12" id="KW-1185">Reference proteome</keyword>
<evidence type="ECO:0000313" key="12">
    <source>
        <dbReference type="Proteomes" id="UP001155280"/>
    </source>
</evidence>
<organism evidence="11 12">
    <name type="scientific">Christiangramia oceanisediminis</name>
    <dbReference type="NCBI Taxonomy" id="2920386"/>
    <lineage>
        <taxon>Bacteria</taxon>
        <taxon>Pseudomonadati</taxon>
        <taxon>Bacteroidota</taxon>
        <taxon>Flavobacteriia</taxon>
        <taxon>Flavobacteriales</taxon>
        <taxon>Flavobacteriaceae</taxon>
        <taxon>Christiangramia</taxon>
    </lineage>
</organism>
<dbReference type="Gene3D" id="3.90.226.10">
    <property type="entry name" value="2-enoyl-CoA Hydratase, Chain A, domain 1"/>
    <property type="match status" value="1"/>
</dbReference>
<feature type="site" description="Transition state stabilizer; via amide nitrogen" evidence="9">
    <location>
        <position position="982"/>
    </location>
</feature>
<comment type="caution">
    <text evidence="11">The sequence shown here is derived from an EMBL/GenBank/DDBJ whole genome shotgun (WGS) entry which is preliminary data.</text>
</comment>
<dbReference type="Pfam" id="PF26550">
    <property type="entry name" value="Tricorn_2nd"/>
    <property type="match status" value="1"/>
</dbReference>
<dbReference type="CDD" id="cd07562">
    <property type="entry name" value="Peptidase_S41_TRI"/>
    <property type="match status" value="1"/>
</dbReference>
<feature type="domain" description="PDZ" evidence="10">
    <location>
        <begin position="773"/>
        <end position="852"/>
    </location>
</feature>